<sequence>MSGISDLAKAFEENSKQQAQHTETHVKAEFQKLNAAISEELNSSVKSINSAIQDATQQHQQHLKTIYRPVMKWLWIGLLFIALICAALIGGTYWYLNQQLEEIQTNEQSLAVLNSKTGKGIVVQKGTGKYQGQYYIILPKRASNIQTYPYQKQTVVNYSVK</sequence>
<keyword evidence="1" id="KW-1133">Transmembrane helix</keyword>
<evidence type="ECO:0000256" key="1">
    <source>
        <dbReference type="SAM" id="Phobius"/>
    </source>
</evidence>
<evidence type="ECO:0008006" key="3">
    <source>
        <dbReference type="Google" id="ProtNLM"/>
    </source>
</evidence>
<dbReference type="EMBL" id="AAHMZC010000092">
    <property type="protein sequence ID" value="EBY0478908.1"/>
    <property type="molecule type" value="Genomic_DNA"/>
</dbReference>
<name>A0A5W8EDF9_SALET</name>
<evidence type="ECO:0000313" key="2">
    <source>
        <dbReference type="EMBL" id="EBY0478908.1"/>
    </source>
</evidence>
<dbReference type="Pfam" id="PF04837">
    <property type="entry name" value="MbeB_N"/>
    <property type="match status" value="1"/>
</dbReference>
<organism evidence="2">
    <name type="scientific">Salmonella enterica subsp. enterica serovar Kentucky</name>
    <dbReference type="NCBI Taxonomy" id="192955"/>
    <lineage>
        <taxon>Bacteria</taxon>
        <taxon>Pseudomonadati</taxon>
        <taxon>Pseudomonadota</taxon>
        <taxon>Gammaproteobacteria</taxon>
        <taxon>Enterobacterales</taxon>
        <taxon>Enterobacteriaceae</taxon>
        <taxon>Salmonella</taxon>
    </lineage>
</organism>
<reference evidence="2" key="1">
    <citation type="submission" date="2018-07" db="EMBL/GenBank/DDBJ databases">
        <authorList>
            <person name="Ashton P.M."/>
            <person name="Dallman T."/>
            <person name="Nair S."/>
            <person name="De Pinna E."/>
            <person name="Peters T."/>
            <person name="Grant K."/>
        </authorList>
    </citation>
    <scope>NUCLEOTIDE SEQUENCE</scope>
    <source>
        <strain evidence="2">137137</strain>
    </source>
</reference>
<proteinExistence type="predicted"/>
<accession>A0A5W8EDF9</accession>
<gene>
    <name evidence="2" type="ORF">DUR33_25165</name>
</gene>
<keyword evidence="1" id="KW-0472">Membrane</keyword>
<dbReference type="AlphaFoldDB" id="A0A5W8EDF9"/>
<dbReference type="RefSeq" id="WP_095500964.1">
    <property type="nucleotide sequence ID" value="NZ_CP077682.1"/>
</dbReference>
<keyword evidence="1" id="KW-0812">Transmembrane</keyword>
<feature type="transmembrane region" description="Helical" evidence="1">
    <location>
        <begin position="73"/>
        <end position="96"/>
    </location>
</feature>
<protein>
    <recommendedName>
        <fullName evidence="3">Mobilization protein</fullName>
    </recommendedName>
</protein>
<dbReference type="InterPro" id="IPR006922">
    <property type="entry name" value="MbeB-like"/>
</dbReference>
<comment type="caution">
    <text evidence="2">The sequence shown here is derived from an EMBL/GenBank/DDBJ whole genome shotgun (WGS) entry which is preliminary data.</text>
</comment>